<dbReference type="PROSITE" id="PS50023">
    <property type="entry name" value="LIM_DOMAIN_2"/>
    <property type="match status" value="1"/>
</dbReference>
<dbReference type="Gene3D" id="2.10.110.10">
    <property type="entry name" value="Cysteine Rich Protein"/>
    <property type="match status" value="1"/>
</dbReference>
<dbReference type="PROSITE" id="PS00478">
    <property type="entry name" value="LIM_DOMAIN_1"/>
    <property type="match status" value="1"/>
</dbReference>
<evidence type="ECO:0000259" key="6">
    <source>
        <dbReference type="PROSITE" id="PS50023"/>
    </source>
</evidence>
<evidence type="ECO:0000256" key="2">
    <source>
        <dbReference type="ARBA" id="ARBA00022833"/>
    </source>
</evidence>
<evidence type="ECO:0000256" key="5">
    <source>
        <dbReference type="SAM" id="MobiDB-lite"/>
    </source>
</evidence>
<feature type="compositionally biased region" description="Polar residues" evidence="5">
    <location>
        <begin position="257"/>
        <end position="288"/>
    </location>
</feature>
<keyword evidence="8" id="KW-1185">Reference proteome</keyword>
<dbReference type="SMART" id="SM00132">
    <property type="entry name" value="LIM"/>
    <property type="match status" value="1"/>
</dbReference>
<evidence type="ECO:0000256" key="1">
    <source>
        <dbReference type="ARBA" id="ARBA00022723"/>
    </source>
</evidence>
<evidence type="ECO:0000256" key="4">
    <source>
        <dbReference type="PROSITE-ProRule" id="PRU00125"/>
    </source>
</evidence>
<feature type="region of interest" description="Disordered" evidence="5">
    <location>
        <begin position="308"/>
        <end position="361"/>
    </location>
</feature>
<dbReference type="InterPro" id="IPR001781">
    <property type="entry name" value="Znf_LIM"/>
</dbReference>
<feature type="compositionally biased region" description="Basic residues" evidence="5">
    <location>
        <begin position="350"/>
        <end position="361"/>
    </location>
</feature>
<keyword evidence="1 4" id="KW-0479">Metal-binding</keyword>
<evidence type="ECO:0000256" key="3">
    <source>
        <dbReference type="ARBA" id="ARBA00023038"/>
    </source>
</evidence>
<comment type="caution">
    <text evidence="7">The sequence shown here is derived from an EMBL/GenBank/DDBJ whole genome shotgun (WGS) entry which is preliminary data.</text>
</comment>
<dbReference type="Proteomes" id="UP001352852">
    <property type="component" value="Unassembled WGS sequence"/>
</dbReference>
<name>A0ABU7EL68_9TELE</name>
<accession>A0ABU7EL68</accession>
<dbReference type="PANTHER" id="PTHR24206">
    <property type="entry name" value="OS06G0237300 PROTEIN"/>
    <property type="match status" value="1"/>
</dbReference>
<proteinExistence type="predicted"/>
<reference evidence="7 8" key="1">
    <citation type="submission" date="2021-06" db="EMBL/GenBank/DDBJ databases">
        <authorList>
            <person name="Palmer J.M."/>
        </authorList>
    </citation>
    <scope>NUCLEOTIDE SEQUENCE [LARGE SCALE GENOMIC DNA]</scope>
    <source>
        <strain evidence="7 8">CL_MEX2019</strain>
        <tissue evidence="7">Muscle</tissue>
    </source>
</reference>
<gene>
    <name evidence="7" type="ORF">CHARACLAT_008625</name>
</gene>
<evidence type="ECO:0000313" key="7">
    <source>
        <dbReference type="EMBL" id="MED6286689.1"/>
    </source>
</evidence>
<feature type="region of interest" description="Disordered" evidence="5">
    <location>
        <begin position="257"/>
        <end position="294"/>
    </location>
</feature>
<protein>
    <recommendedName>
        <fullName evidence="6">LIM zinc-binding domain-containing protein</fullName>
    </recommendedName>
</protein>
<keyword evidence="3 4" id="KW-0440">LIM domain</keyword>
<feature type="compositionally biased region" description="Basic and acidic residues" evidence="5">
    <location>
        <begin position="320"/>
        <end position="329"/>
    </location>
</feature>
<dbReference type="Pfam" id="PF00412">
    <property type="entry name" value="LIM"/>
    <property type="match status" value="1"/>
</dbReference>
<sequence>VNIALELVSITDWDFSFGLERPCRLGYSGLIVGFYLLRSYFHLFLLLAVQANCEAMSQAAVSKRTDHTITSGVMEESEVCSLPGGSTRVRKHIHTQEAATSHSEMSTSEVTVSSGSRQVVPGSQQLNFQETMVTYSDNNLASSYENQQNETEEEFPRYTAKELRDHFERTIEEAAAQKPIKIRIPKSELCTVCRRRAYPMDALIVDKKKYHKSCFCCEHCRNKLSLGNYISLHGHFYCQPHYKQLLKSKGIYDNSLRQHPSVESSGPNSHDNTSDWRYSLNSANSIDNPQRGEKEMTNTINESKLHRSKITVVWPPQGDPPKKTFKIEEDIQLTKPQWPPLDSSPMSPKLQHRKAVSRSVL</sequence>
<dbReference type="EMBL" id="JAHUTJ010057887">
    <property type="protein sequence ID" value="MED6286689.1"/>
    <property type="molecule type" value="Genomic_DNA"/>
</dbReference>
<dbReference type="CDD" id="cd09442">
    <property type="entry name" value="LIM_Eplin_like"/>
    <property type="match status" value="1"/>
</dbReference>
<keyword evidence="2 4" id="KW-0862">Zinc</keyword>
<evidence type="ECO:0000313" key="8">
    <source>
        <dbReference type="Proteomes" id="UP001352852"/>
    </source>
</evidence>
<dbReference type="SUPFAM" id="SSF57716">
    <property type="entry name" value="Glucocorticoid receptor-like (DNA-binding domain)"/>
    <property type="match status" value="2"/>
</dbReference>
<feature type="non-terminal residue" evidence="7">
    <location>
        <position position="1"/>
    </location>
</feature>
<organism evidence="7 8">
    <name type="scientific">Characodon lateralis</name>
    <dbReference type="NCBI Taxonomy" id="208331"/>
    <lineage>
        <taxon>Eukaryota</taxon>
        <taxon>Metazoa</taxon>
        <taxon>Chordata</taxon>
        <taxon>Craniata</taxon>
        <taxon>Vertebrata</taxon>
        <taxon>Euteleostomi</taxon>
        <taxon>Actinopterygii</taxon>
        <taxon>Neopterygii</taxon>
        <taxon>Teleostei</taxon>
        <taxon>Neoteleostei</taxon>
        <taxon>Acanthomorphata</taxon>
        <taxon>Ovalentaria</taxon>
        <taxon>Atherinomorphae</taxon>
        <taxon>Cyprinodontiformes</taxon>
        <taxon>Goodeidae</taxon>
        <taxon>Characodon</taxon>
    </lineage>
</organism>
<feature type="domain" description="LIM zinc-binding" evidence="6">
    <location>
        <begin position="188"/>
        <end position="248"/>
    </location>
</feature>